<dbReference type="Proteomes" id="UP000027770">
    <property type="component" value="Unassembled WGS sequence"/>
</dbReference>
<comment type="caution">
    <text evidence="1">The sequence shown here is derived from an EMBL/GenBank/DDBJ whole genome shotgun (WGS) entry which is preliminary data.</text>
</comment>
<keyword evidence="2" id="KW-1185">Reference proteome</keyword>
<accession>A0AA40IWU7</accession>
<evidence type="ECO:0000313" key="2">
    <source>
        <dbReference type="Proteomes" id="UP000027770"/>
    </source>
</evidence>
<gene>
    <name evidence="1" type="ORF">Z959_07115</name>
</gene>
<proteinExistence type="predicted"/>
<dbReference type="RefSeq" id="WP_039216642.1">
    <property type="nucleotide sequence ID" value="NZ_JENW01000003.1"/>
</dbReference>
<dbReference type="AlphaFoldDB" id="A0AA40IWU7"/>
<reference evidence="1 2" key="1">
    <citation type="submission" date="2014-02" db="EMBL/GenBank/DDBJ databases">
        <title>Plasmidome dynamics in the species complex Clostridium novyi sensu lato converts strains of independent lineages into distinctly different pathogens.</title>
        <authorList>
            <person name="Skarin H."/>
            <person name="Segerman B."/>
        </authorList>
    </citation>
    <scope>NUCLEOTIDE SEQUENCE [LARGE SCALE GENOMIC DNA]</scope>
    <source>
        <strain evidence="1 2">ATCC 27606</strain>
    </source>
</reference>
<sequence length="71" mass="8507">MSFYKILENLINNGRFEKDDMTKKLNVFYAYNQITLEEYTSLINKVNPELNKDKVTVIEHKEETEHDEHTV</sequence>
<evidence type="ECO:0000313" key="1">
    <source>
        <dbReference type="EMBL" id="KEI18488.1"/>
    </source>
</evidence>
<dbReference type="EMBL" id="JENW01000003">
    <property type="protein sequence ID" value="KEI18488.1"/>
    <property type="molecule type" value="Genomic_DNA"/>
</dbReference>
<name>A0AA40IWU7_CLONO</name>
<protein>
    <submittedName>
        <fullName evidence="1">Uncharacterized protein</fullName>
    </submittedName>
</protein>
<organism evidence="1 2">
    <name type="scientific">Clostridium novyi B str. ATCC 27606</name>
    <dbReference type="NCBI Taxonomy" id="1443123"/>
    <lineage>
        <taxon>Bacteria</taxon>
        <taxon>Bacillati</taxon>
        <taxon>Bacillota</taxon>
        <taxon>Clostridia</taxon>
        <taxon>Eubacteriales</taxon>
        <taxon>Clostridiaceae</taxon>
        <taxon>Clostridium</taxon>
    </lineage>
</organism>